<keyword evidence="1" id="KW-0723">Serine/threonine-protein kinase</keyword>
<dbReference type="GO" id="GO:0004674">
    <property type="term" value="F:protein serine/threonine kinase activity"/>
    <property type="evidence" value="ECO:0007669"/>
    <property type="project" value="UniProtKB-KW"/>
</dbReference>
<dbReference type="PROSITE" id="PS00108">
    <property type="entry name" value="PROTEIN_KINASE_ST"/>
    <property type="match status" value="1"/>
</dbReference>
<dbReference type="InterPro" id="IPR011009">
    <property type="entry name" value="Kinase-like_dom_sf"/>
</dbReference>
<dbReference type="InterPro" id="IPR059179">
    <property type="entry name" value="MLKL-like_MCAfunc"/>
</dbReference>
<dbReference type="Pfam" id="PF07714">
    <property type="entry name" value="PK_Tyr_Ser-Thr"/>
    <property type="match status" value="1"/>
</dbReference>
<keyword evidence="3 4" id="KW-0067">ATP-binding</keyword>
<dbReference type="CDD" id="cd21037">
    <property type="entry name" value="MLKL_NTD"/>
    <property type="match status" value="1"/>
</dbReference>
<dbReference type="PANTHER" id="PTHR44329:SF261">
    <property type="entry name" value="ZINC FINGER CONTAINING PROTEIN KINASE-RELATED"/>
    <property type="match status" value="1"/>
</dbReference>
<accession>A0A0C9V2E4</accession>
<dbReference type="GO" id="GO:0005524">
    <property type="term" value="F:ATP binding"/>
    <property type="evidence" value="ECO:0007669"/>
    <property type="project" value="UniProtKB-UniRule"/>
</dbReference>
<name>A0A0C9V2E4_9AGAM</name>
<dbReference type="InterPro" id="IPR051681">
    <property type="entry name" value="Ser/Thr_Kinases-Pseudokinases"/>
</dbReference>
<evidence type="ECO:0000256" key="3">
    <source>
        <dbReference type="ARBA" id="ARBA00022840"/>
    </source>
</evidence>
<dbReference type="InterPro" id="IPR017441">
    <property type="entry name" value="Protein_kinase_ATP_BS"/>
</dbReference>
<evidence type="ECO:0000259" key="5">
    <source>
        <dbReference type="PROSITE" id="PS50011"/>
    </source>
</evidence>
<dbReference type="Gene3D" id="1.20.930.20">
    <property type="entry name" value="Adaptor protein Cbl, N-terminal domain"/>
    <property type="match status" value="1"/>
</dbReference>
<dbReference type="AlphaFoldDB" id="A0A0C9V2E4"/>
<gene>
    <name evidence="6" type="ORF">HYDPIDRAFT_118519</name>
</gene>
<dbReference type="HOGENOM" id="CLU_343290_0_0_1"/>
<dbReference type="InterPro" id="IPR036537">
    <property type="entry name" value="Adaptor_Cbl_N_dom_sf"/>
</dbReference>
<organism evidence="6 7">
    <name type="scientific">Hydnomerulius pinastri MD-312</name>
    <dbReference type="NCBI Taxonomy" id="994086"/>
    <lineage>
        <taxon>Eukaryota</taxon>
        <taxon>Fungi</taxon>
        <taxon>Dikarya</taxon>
        <taxon>Basidiomycota</taxon>
        <taxon>Agaricomycotina</taxon>
        <taxon>Agaricomycetes</taxon>
        <taxon>Agaricomycetidae</taxon>
        <taxon>Boletales</taxon>
        <taxon>Boletales incertae sedis</taxon>
        <taxon>Leucogyrophana</taxon>
    </lineage>
</organism>
<dbReference type="SMART" id="SM00220">
    <property type="entry name" value="S_TKc"/>
    <property type="match status" value="1"/>
</dbReference>
<dbReference type="PANTHER" id="PTHR44329">
    <property type="entry name" value="SERINE/THREONINE-PROTEIN KINASE TNNI3K-RELATED"/>
    <property type="match status" value="1"/>
</dbReference>
<dbReference type="InterPro" id="IPR000719">
    <property type="entry name" value="Prot_kinase_dom"/>
</dbReference>
<evidence type="ECO:0000256" key="2">
    <source>
        <dbReference type="ARBA" id="ARBA00022741"/>
    </source>
</evidence>
<evidence type="ECO:0000256" key="4">
    <source>
        <dbReference type="PROSITE-ProRule" id="PRU10141"/>
    </source>
</evidence>
<dbReference type="PROSITE" id="PS50011">
    <property type="entry name" value="PROTEIN_KINASE_DOM"/>
    <property type="match status" value="1"/>
</dbReference>
<dbReference type="Gene3D" id="1.10.510.10">
    <property type="entry name" value="Transferase(Phosphotransferase) domain 1"/>
    <property type="match status" value="1"/>
</dbReference>
<evidence type="ECO:0000313" key="7">
    <source>
        <dbReference type="Proteomes" id="UP000053820"/>
    </source>
</evidence>
<dbReference type="InterPro" id="IPR008271">
    <property type="entry name" value="Ser/Thr_kinase_AS"/>
</dbReference>
<reference evidence="6 7" key="1">
    <citation type="submission" date="2014-04" db="EMBL/GenBank/DDBJ databases">
        <title>Evolutionary Origins and Diversification of the Mycorrhizal Mutualists.</title>
        <authorList>
            <consortium name="DOE Joint Genome Institute"/>
            <consortium name="Mycorrhizal Genomics Consortium"/>
            <person name="Kohler A."/>
            <person name="Kuo A."/>
            <person name="Nagy L.G."/>
            <person name="Floudas D."/>
            <person name="Copeland A."/>
            <person name="Barry K.W."/>
            <person name="Cichocki N."/>
            <person name="Veneault-Fourrey C."/>
            <person name="LaButti K."/>
            <person name="Lindquist E.A."/>
            <person name="Lipzen A."/>
            <person name="Lundell T."/>
            <person name="Morin E."/>
            <person name="Murat C."/>
            <person name="Riley R."/>
            <person name="Ohm R."/>
            <person name="Sun H."/>
            <person name="Tunlid A."/>
            <person name="Henrissat B."/>
            <person name="Grigoriev I.V."/>
            <person name="Hibbett D.S."/>
            <person name="Martin F."/>
        </authorList>
    </citation>
    <scope>NUCLEOTIDE SEQUENCE [LARGE SCALE GENOMIC DNA]</scope>
    <source>
        <strain evidence="6 7">MD-312</strain>
    </source>
</reference>
<proteinExistence type="predicted"/>
<keyword evidence="7" id="KW-1185">Reference proteome</keyword>
<feature type="domain" description="Protein kinase" evidence="5">
    <location>
        <begin position="227"/>
        <end position="473"/>
    </location>
</feature>
<evidence type="ECO:0000313" key="6">
    <source>
        <dbReference type="EMBL" id="KIJ59424.1"/>
    </source>
</evidence>
<keyword evidence="2 4" id="KW-0547">Nucleotide-binding</keyword>
<keyword evidence="1" id="KW-0808">Transferase</keyword>
<dbReference type="OrthoDB" id="3174635at2759"/>
<sequence length="789" mass="88705">MDNIDALIGTAANYLGVLAPAHAVTLAIWRAYSNVKLGRRKCLVIIRRTAYIMKTIDEELKQSGRGVTEASIERLMENLGNIEAIIQKQANMSFFKALLRFDDINLAIEEAHHFLDDCLKCFQISLLNEIFRAQTQKEKESSPKQDDIMLEEQRRKIVGNPDEALECLEVRGKEDEAMTALQKKLSTNPDKSAAETRFLQQSLSCLQVTTGRTAPKPSNWTVTQYELDYGRTIGSGGFSTVLKAEFRGTTVAVKMLKKFQMEVLEREVEIWSKLRHDHIVPFYGASIVSSPPFIVSRYMANGNLLQYLYDRPQCDRTKLVYEVLLGMRYLHGENVIHGDLKCVNVLIDDSGKACITDFGLSGVVGLTPASPKAKGIGGTLRFMAPEAIKNRALTVETDVYAFGMLIYETFTEETPFGSQPDHLVMEGRLQLSRPISREVLERGMTDDMWNLLQSCIARDPSQRPSFVTMQSRIVSIKRESRVSVALDQATRSEIKANTTTATLVDSSRAATTAKDKTYTSHSSALTKGSIPYPVKILHPCCPEVTTKYFDVEYSLSKKRELVMKVYQEEGSVLQPIHPTKGSFLSMTEGLLKCERMAGVGINTWKLSNDNVVFTSNEKAVFHFNDPTVARTWFDMQVQYARTGKVDVGGEFNVRGEWSITRNKWSRVVGNKLQRAAAIDNSPRLVPSEKAWDTVDMPKHISMDGRMATGTSFAFFMNRGSETSEWRFKTQDRKIVTEMFRRSGDYWPSIVKEDVFLNETDAQALFGAMRLALDRAANPGQDKKGPCIIC</sequence>
<dbReference type="EMBL" id="KN839888">
    <property type="protein sequence ID" value="KIJ59424.1"/>
    <property type="molecule type" value="Genomic_DNA"/>
</dbReference>
<evidence type="ECO:0000256" key="1">
    <source>
        <dbReference type="ARBA" id="ARBA00022527"/>
    </source>
</evidence>
<dbReference type="InterPro" id="IPR001245">
    <property type="entry name" value="Ser-Thr/Tyr_kinase_cat_dom"/>
</dbReference>
<dbReference type="SUPFAM" id="SSF56112">
    <property type="entry name" value="Protein kinase-like (PK-like)"/>
    <property type="match status" value="1"/>
</dbReference>
<dbReference type="PROSITE" id="PS00107">
    <property type="entry name" value="PROTEIN_KINASE_ATP"/>
    <property type="match status" value="1"/>
</dbReference>
<protein>
    <recommendedName>
        <fullName evidence="5">Protein kinase domain-containing protein</fullName>
    </recommendedName>
</protein>
<dbReference type="Proteomes" id="UP000053820">
    <property type="component" value="Unassembled WGS sequence"/>
</dbReference>
<keyword evidence="1" id="KW-0418">Kinase</keyword>
<feature type="binding site" evidence="4">
    <location>
        <position position="254"/>
    </location>
    <ligand>
        <name>ATP</name>
        <dbReference type="ChEBI" id="CHEBI:30616"/>
    </ligand>
</feature>
<dbReference type="GO" id="GO:0007166">
    <property type="term" value="P:cell surface receptor signaling pathway"/>
    <property type="evidence" value="ECO:0007669"/>
    <property type="project" value="InterPro"/>
</dbReference>
<dbReference type="PRINTS" id="PR00109">
    <property type="entry name" value="TYRKINASE"/>
</dbReference>